<dbReference type="Proteomes" id="UP001500827">
    <property type="component" value="Unassembled WGS sequence"/>
</dbReference>
<organism evidence="2 3">
    <name type="scientific">Sphingomonas limnosediminicola</name>
    <dbReference type="NCBI Taxonomy" id="940133"/>
    <lineage>
        <taxon>Bacteria</taxon>
        <taxon>Pseudomonadati</taxon>
        <taxon>Pseudomonadota</taxon>
        <taxon>Alphaproteobacteria</taxon>
        <taxon>Sphingomonadales</taxon>
        <taxon>Sphingomonadaceae</taxon>
        <taxon>Sphingomonas</taxon>
    </lineage>
</organism>
<evidence type="ECO:0000313" key="3">
    <source>
        <dbReference type="Proteomes" id="UP001500827"/>
    </source>
</evidence>
<dbReference type="Pfam" id="PF09538">
    <property type="entry name" value="FYDLN_acid"/>
    <property type="match status" value="1"/>
</dbReference>
<reference evidence="3" key="1">
    <citation type="journal article" date="2019" name="Int. J. Syst. Evol. Microbiol.">
        <title>The Global Catalogue of Microorganisms (GCM) 10K type strain sequencing project: providing services to taxonomists for standard genome sequencing and annotation.</title>
        <authorList>
            <consortium name="The Broad Institute Genomics Platform"/>
            <consortium name="The Broad Institute Genome Sequencing Center for Infectious Disease"/>
            <person name="Wu L."/>
            <person name="Ma J."/>
        </authorList>
    </citation>
    <scope>NUCLEOTIDE SEQUENCE [LARGE SCALE GENOMIC DNA]</scope>
    <source>
        <strain evidence="3">JCM 17543</strain>
    </source>
</reference>
<sequence length="137" mass="14848">MTGGYAYGKAPRRTLPQSMGARANSKLETFFMVKPEWGSKRTCPKCSTRFYDLGNDDPVHCINCGTDFVPEPVLKSKQPMAFEAAPVAAKEPAQDDELAAEDLAVDEDAEISPDEEVDLETGDNDLGVETGGEDDES</sequence>
<gene>
    <name evidence="2" type="ORF">GCM10022276_26900</name>
</gene>
<accession>A0ABP7LVW8</accession>
<dbReference type="EMBL" id="BAABBM010000001">
    <property type="protein sequence ID" value="GAA3907041.1"/>
    <property type="molecule type" value="Genomic_DNA"/>
</dbReference>
<protein>
    <submittedName>
        <fullName evidence="2">TIGR02300 family protein</fullName>
    </submittedName>
</protein>
<name>A0ABP7LVW8_9SPHN</name>
<proteinExistence type="predicted"/>
<feature type="region of interest" description="Disordered" evidence="1">
    <location>
        <begin position="103"/>
        <end position="137"/>
    </location>
</feature>
<evidence type="ECO:0000313" key="2">
    <source>
        <dbReference type="EMBL" id="GAA3907041.1"/>
    </source>
</evidence>
<comment type="caution">
    <text evidence="2">The sequence shown here is derived from an EMBL/GenBank/DDBJ whole genome shotgun (WGS) entry which is preliminary data.</text>
</comment>
<feature type="compositionally biased region" description="Acidic residues" evidence="1">
    <location>
        <begin position="103"/>
        <end position="123"/>
    </location>
</feature>
<dbReference type="NCBIfam" id="TIGR02300">
    <property type="entry name" value="FYDLN_acid"/>
    <property type="match status" value="1"/>
</dbReference>
<dbReference type="InterPro" id="IPR012644">
    <property type="entry name" value="CHP02300_FYDLN_acid"/>
</dbReference>
<keyword evidence="3" id="KW-1185">Reference proteome</keyword>
<evidence type="ECO:0000256" key="1">
    <source>
        <dbReference type="SAM" id="MobiDB-lite"/>
    </source>
</evidence>